<evidence type="ECO:0000256" key="1">
    <source>
        <dbReference type="SAM" id="MobiDB-lite"/>
    </source>
</evidence>
<sequence>MLLDLAVPFFLSGVPPIHALSSHPHILFKVARRPSTVSGIQTPDYPGHTSSAASSSPALDSTQRSAAQSALQRRWWSSPKNPDLPPNQAGVITIVFDPRAAQEQDN</sequence>
<feature type="compositionally biased region" description="Polar residues" evidence="1">
    <location>
        <begin position="57"/>
        <end position="71"/>
    </location>
</feature>
<accession>A0AAV7WX25</accession>
<name>A0AAV7WX25_PLEWA</name>
<evidence type="ECO:0000313" key="2">
    <source>
        <dbReference type="EMBL" id="KAJ1217315.1"/>
    </source>
</evidence>
<organism evidence="2 3">
    <name type="scientific">Pleurodeles waltl</name>
    <name type="common">Iberian ribbed newt</name>
    <dbReference type="NCBI Taxonomy" id="8319"/>
    <lineage>
        <taxon>Eukaryota</taxon>
        <taxon>Metazoa</taxon>
        <taxon>Chordata</taxon>
        <taxon>Craniata</taxon>
        <taxon>Vertebrata</taxon>
        <taxon>Euteleostomi</taxon>
        <taxon>Amphibia</taxon>
        <taxon>Batrachia</taxon>
        <taxon>Caudata</taxon>
        <taxon>Salamandroidea</taxon>
        <taxon>Salamandridae</taxon>
        <taxon>Pleurodelinae</taxon>
        <taxon>Pleurodeles</taxon>
    </lineage>
</organism>
<proteinExistence type="predicted"/>
<reference evidence="2" key="1">
    <citation type="journal article" date="2022" name="bioRxiv">
        <title>Sequencing and chromosome-scale assembly of the giantPleurodeles waltlgenome.</title>
        <authorList>
            <person name="Brown T."/>
            <person name="Elewa A."/>
            <person name="Iarovenko S."/>
            <person name="Subramanian E."/>
            <person name="Araus A.J."/>
            <person name="Petzold A."/>
            <person name="Susuki M."/>
            <person name="Suzuki K.-i.T."/>
            <person name="Hayashi T."/>
            <person name="Toyoda A."/>
            <person name="Oliveira C."/>
            <person name="Osipova E."/>
            <person name="Leigh N.D."/>
            <person name="Simon A."/>
            <person name="Yun M.H."/>
        </authorList>
    </citation>
    <scope>NUCLEOTIDE SEQUENCE</scope>
    <source>
        <strain evidence="2">20211129_DDA</strain>
        <tissue evidence="2">Liver</tissue>
    </source>
</reference>
<protein>
    <submittedName>
        <fullName evidence="2">Uncharacterized protein</fullName>
    </submittedName>
</protein>
<dbReference type="EMBL" id="JANPWB010000001">
    <property type="protein sequence ID" value="KAJ1217315.1"/>
    <property type="molecule type" value="Genomic_DNA"/>
</dbReference>
<evidence type="ECO:0000313" key="3">
    <source>
        <dbReference type="Proteomes" id="UP001066276"/>
    </source>
</evidence>
<gene>
    <name evidence="2" type="ORF">NDU88_004909</name>
</gene>
<dbReference type="AlphaFoldDB" id="A0AAV7WX25"/>
<comment type="caution">
    <text evidence="2">The sequence shown here is derived from an EMBL/GenBank/DDBJ whole genome shotgun (WGS) entry which is preliminary data.</text>
</comment>
<keyword evidence="3" id="KW-1185">Reference proteome</keyword>
<feature type="region of interest" description="Disordered" evidence="1">
    <location>
        <begin position="38"/>
        <end position="90"/>
    </location>
</feature>
<dbReference type="Proteomes" id="UP001066276">
    <property type="component" value="Chromosome 1_1"/>
</dbReference>